<name>A0A7C8QZH2_ORBOL</name>
<organism evidence="6 7">
    <name type="scientific">Orbilia oligospora</name>
    <name type="common">Nematode-trapping fungus</name>
    <name type="synonym">Arthrobotrys oligospora</name>
    <dbReference type="NCBI Taxonomy" id="2813651"/>
    <lineage>
        <taxon>Eukaryota</taxon>
        <taxon>Fungi</taxon>
        <taxon>Dikarya</taxon>
        <taxon>Ascomycota</taxon>
        <taxon>Pezizomycotina</taxon>
        <taxon>Orbiliomycetes</taxon>
        <taxon>Orbiliales</taxon>
        <taxon>Orbiliaceae</taxon>
        <taxon>Orbilia</taxon>
    </lineage>
</organism>
<feature type="repeat" description="ANK" evidence="3">
    <location>
        <begin position="979"/>
        <end position="1008"/>
    </location>
</feature>
<evidence type="ECO:0000256" key="1">
    <source>
        <dbReference type="ARBA" id="ARBA00022737"/>
    </source>
</evidence>
<comment type="caution">
    <text evidence="6">The sequence shown here is derived from an EMBL/GenBank/DDBJ whole genome shotgun (WGS) entry which is preliminary data.</text>
</comment>
<dbReference type="PANTHER" id="PTHR24189">
    <property type="entry name" value="MYOTROPHIN"/>
    <property type="match status" value="1"/>
</dbReference>
<dbReference type="SMART" id="SM00248">
    <property type="entry name" value="ANK"/>
    <property type="match status" value="4"/>
</dbReference>
<sequence length="1088" mass="123372">MSQTVPQTEIPWDSLRGPIEERYLRENKTNKEIIQWVAESRNGLTITKGQLEYQLKKWKIRKNLKKEDYILARIEIDKSKLIDPAGHTVHEVFLNGVRQSSRKLRKGFWRHKAYQEARLTNASELKYYVSDGLEITKPVLTQNASGPQHDAAHLRSPGSGLRAQIFSDATDEPRTRYDLDMHDFVPDLQAHTQIESPQALQEEPRNAQKSLETPSKISYAITRARETNFIYDFIYRTLSVMQNAFWDDLEWEPTVLKLLKTHKLDSLLTCIINLGTEGSVKLGNYLVDAVCYEYQENYDSGDLHLLLHCGCKPAAEALESAYLCADVQKIQYLRHFWDTPSLEMPRQCRIALQHEFTAILEAVALSAGIAEHTALLQIWELSRWRKFPPSAARIFLTFNEQDTVNLEFELLTKPCQELVASSSLIRILKLEGANLDLSRISLFMQVINDGHWRVGRFLSMRMGFRNPSYLLYVISMGDDATTQWLLKAGADPSKCSSIHEACRLEAAMSQLNLGNPVRKIDKVYLVTPLLIAVRSNSGTIINLLLSAGANPKRIGSVPPLYWCIGDGSGCGWESECQYLKTSFDGISPFELAVIRGCGISILEALWVPGSRFRRPEVMWTFSLMYTSVGSPEFDFTVDALFVSQFGWDLKDLQKTRKRRRFHLRWNENTSKFEYTMVLDATATLGSSEFVIQTYSSDRFKSMIYHATKCRGEYHGGTLIDNLVMTGDKKAVDTGFCVLARSLSRLPGITSHDMFSWERNATQALRFVKHIQNFGWDISCEHRSPFLRSIIKSAWRGAIDRSALNKYLRYFSGSNELDSTSYRLVIQLLHQGNVNDNITKLFLESMDESGGGDQGAIDQSVFEVFEYFIDIGWDINEGACLCGETTALDIVLVKCVPNSTTFAIVERLCDAGARISHGKIHHSALSHAIMARRKVFRESFDQEECWALRTIGLLLQVEKQRGYVYDVYAFETKIGVCTGTPLQEAAYYGDLKLARLLIAVGTDADLEASLDHWKYGLSHQISLSPCSKTEVWAHDLKNFIPNFCHGTPLEVAVKQGRQDMVVLLLQAGAKITEGARRQARSIPRILRLL</sequence>
<dbReference type="OrthoDB" id="539213at2759"/>
<dbReference type="PROSITE" id="PS50088">
    <property type="entry name" value="ANK_REPEAT"/>
    <property type="match status" value="2"/>
</dbReference>
<proteinExistence type="predicted"/>
<dbReference type="PROSITE" id="PS50297">
    <property type="entry name" value="ANK_REP_REGION"/>
    <property type="match status" value="1"/>
</dbReference>
<dbReference type="Proteomes" id="UP000483672">
    <property type="component" value="Unassembled WGS sequence"/>
</dbReference>
<keyword evidence="2 3" id="KW-0040">ANK repeat</keyword>
<dbReference type="Proteomes" id="UP000614610">
    <property type="component" value="Unassembled WGS sequence"/>
</dbReference>
<dbReference type="Pfam" id="PF14420">
    <property type="entry name" value="Clr5"/>
    <property type="match status" value="1"/>
</dbReference>
<dbReference type="AlphaFoldDB" id="A0A7C8QZH2"/>
<dbReference type="InterPro" id="IPR050745">
    <property type="entry name" value="Multifunctional_regulatory"/>
</dbReference>
<evidence type="ECO:0000313" key="6">
    <source>
        <dbReference type="EMBL" id="KAF3230250.1"/>
    </source>
</evidence>
<evidence type="ECO:0000256" key="3">
    <source>
        <dbReference type="PROSITE-ProRule" id="PRU00023"/>
    </source>
</evidence>
<evidence type="ECO:0000259" key="4">
    <source>
        <dbReference type="Pfam" id="PF14420"/>
    </source>
</evidence>
<feature type="repeat" description="ANK" evidence="3">
    <location>
        <begin position="1046"/>
        <end position="1075"/>
    </location>
</feature>
<gene>
    <name evidence="6" type="ORF">TWF191_010947</name>
    <name evidence="5" type="ORF">TWF679_006940</name>
</gene>
<reference evidence="6 7" key="1">
    <citation type="submission" date="2019-06" db="EMBL/GenBank/DDBJ databases">
        <authorList>
            <person name="Palmer J.M."/>
        </authorList>
    </citation>
    <scope>NUCLEOTIDE SEQUENCE [LARGE SCALE GENOMIC DNA]</scope>
    <source>
        <strain evidence="6 7">TWF191</strain>
        <strain evidence="5">TWF679</strain>
    </source>
</reference>
<dbReference type="Gene3D" id="1.25.40.20">
    <property type="entry name" value="Ankyrin repeat-containing domain"/>
    <property type="match status" value="2"/>
</dbReference>
<dbReference type="PANTHER" id="PTHR24189:SF50">
    <property type="entry name" value="ANKYRIN REPEAT AND SOCS BOX PROTEIN 2"/>
    <property type="match status" value="1"/>
</dbReference>
<dbReference type="InterPro" id="IPR036770">
    <property type="entry name" value="Ankyrin_rpt-contain_sf"/>
</dbReference>
<dbReference type="InterPro" id="IPR002110">
    <property type="entry name" value="Ankyrin_rpt"/>
</dbReference>
<feature type="domain" description="Clr5" evidence="4">
    <location>
        <begin position="11"/>
        <end position="62"/>
    </location>
</feature>
<accession>A0A7C8QZH2</accession>
<protein>
    <recommendedName>
        <fullName evidence="4">Clr5 domain-containing protein</fullName>
    </recommendedName>
</protein>
<evidence type="ECO:0000256" key="2">
    <source>
        <dbReference type="ARBA" id="ARBA00023043"/>
    </source>
</evidence>
<evidence type="ECO:0000313" key="7">
    <source>
        <dbReference type="Proteomes" id="UP000483672"/>
    </source>
</evidence>
<dbReference type="InterPro" id="IPR025676">
    <property type="entry name" value="Clr5_dom"/>
</dbReference>
<keyword evidence="1" id="KW-0677">Repeat</keyword>
<evidence type="ECO:0000313" key="5">
    <source>
        <dbReference type="EMBL" id="KAF3210192.1"/>
    </source>
</evidence>
<dbReference type="EMBL" id="WIPF01000009">
    <property type="protein sequence ID" value="KAF3230250.1"/>
    <property type="molecule type" value="Genomic_DNA"/>
</dbReference>
<dbReference type="SUPFAM" id="SSF48403">
    <property type="entry name" value="Ankyrin repeat"/>
    <property type="match status" value="1"/>
</dbReference>
<dbReference type="EMBL" id="WIWT01000039">
    <property type="protein sequence ID" value="KAF3210192.1"/>
    <property type="molecule type" value="Genomic_DNA"/>
</dbReference>